<gene>
    <name evidence="2" type="ORF">UFOVP397_51</name>
</gene>
<feature type="compositionally biased region" description="Gly residues" evidence="1">
    <location>
        <begin position="72"/>
        <end position="108"/>
    </location>
</feature>
<dbReference type="EMBL" id="LR796371">
    <property type="protein sequence ID" value="CAB4140015.1"/>
    <property type="molecule type" value="Genomic_DNA"/>
</dbReference>
<protein>
    <submittedName>
        <fullName evidence="2">Uncharacterized protein</fullName>
    </submittedName>
</protein>
<name>A0A6J5LZK0_9CAUD</name>
<feature type="region of interest" description="Disordered" evidence="1">
    <location>
        <begin position="51"/>
        <end position="108"/>
    </location>
</feature>
<organism evidence="2">
    <name type="scientific">uncultured Caudovirales phage</name>
    <dbReference type="NCBI Taxonomy" id="2100421"/>
    <lineage>
        <taxon>Viruses</taxon>
        <taxon>Duplodnaviria</taxon>
        <taxon>Heunggongvirae</taxon>
        <taxon>Uroviricota</taxon>
        <taxon>Caudoviricetes</taxon>
        <taxon>Peduoviridae</taxon>
        <taxon>Maltschvirus</taxon>
        <taxon>Maltschvirus maltsch</taxon>
    </lineage>
</organism>
<sequence length="233" mass="23337">MRKLRGAAQAIEGMLERDERAVTVPKRTSVRGQPHKLAYINDEEAALLRSRGGGVDRDGGQIMHRGVPAYYGGDGGGGDGDGGGDSGGGDSGGGGEADSGGYGGDGGGGDGGGYGGGGGATTAADPAAADRRRRLNAGEYIPGETPFATPAPFFAPMPAGLGGPPASAVSPFTGFRGALGAPPVMAPFALNPAPARPAMDAFAPLPPAPMPMQMPRADQTTGFFEYLRMLRGY</sequence>
<proteinExistence type="predicted"/>
<accession>A0A6J5LZK0</accession>
<evidence type="ECO:0000256" key="1">
    <source>
        <dbReference type="SAM" id="MobiDB-lite"/>
    </source>
</evidence>
<evidence type="ECO:0000313" key="2">
    <source>
        <dbReference type="EMBL" id="CAB4140015.1"/>
    </source>
</evidence>
<reference evidence="2" key="1">
    <citation type="submission" date="2020-04" db="EMBL/GenBank/DDBJ databases">
        <authorList>
            <person name="Chiriac C."/>
            <person name="Salcher M."/>
            <person name="Ghai R."/>
            <person name="Kavagutti S V."/>
        </authorList>
    </citation>
    <scope>NUCLEOTIDE SEQUENCE</scope>
</reference>